<dbReference type="OrthoDB" id="21336at10239"/>
<sequence length="178" mass="20920">MKEKWKVIEGFSNYLISNKGRVKIVETLEDKKTFVKDDGYVATCLSKNKKQHYKYIHRLVAESFVENEYDKAQVNHINGIKGDNRAENLEWVTPKENIRHAIETGLLKYKKKEESIKDSKHSKGEDVNGSKLTPEEVIEIRILWELKEYKQVELAKMFNVSPRTISDVVTRKQWKHID</sequence>
<dbReference type="Pfam" id="PF07463">
    <property type="entry name" value="NUMOD4"/>
    <property type="match status" value="1"/>
</dbReference>
<dbReference type="GO" id="GO:0004519">
    <property type="term" value="F:endonuclease activity"/>
    <property type="evidence" value="ECO:0007669"/>
    <property type="project" value="UniProtKB-KW"/>
</dbReference>
<dbReference type="Pfam" id="PF13392">
    <property type="entry name" value="HNH_3"/>
    <property type="match status" value="1"/>
</dbReference>
<dbReference type="GeneID" id="18504337"/>
<name>W5RVD0_9CAUD</name>
<dbReference type="Gene3D" id="3.90.75.20">
    <property type="match status" value="1"/>
</dbReference>
<keyword evidence="2" id="KW-0255">Endonuclease</keyword>
<evidence type="ECO:0000313" key="3">
    <source>
        <dbReference type="Proteomes" id="UP000019366"/>
    </source>
</evidence>
<dbReference type="InterPro" id="IPR003615">
    <property type="entry name" value="HNH_nuc"/>
</dbReference>
<dbReference type="RefSeq" id="YP_009007767.1">
    <property type="nucleotide sequence ID" value="NC_023582.1"/>
</dbReference>
<dbReference type="SUPFAM" id="SSF54060">
    <property type="entry name" value="His-Me finger endonucleases"/>
    <property type="match status" value="1"/>
</dbReference>
<dbReference type="InterPro" id="IPR044925">
    <property type="entry name" value="His-Me_finger_sf"/>
</dbReference>
<dbReference type="InterPro" id="IPR010902">
    <property type="entry name" value="NUMOD4"/>
</dbReference>
<dbReference type="SMART" id="SM00507">
    <property type="entry name" value="HNHc"/>
    <property type="match status" value="1"/>
</dbReference>
<dbReference type="EMBL" id="KF929199">
    <property type="protein sequence ID" value="AHG24020.1"/>
    <property type="molecule type" value="Genomic_DNA"/>
</dbReference>
<reference evidence="2 3" key="1">
    <citation type="journal article" date="2014" name="Res. Microbiol.">
        <title>Characterization of Staphylococcus epidermidis phage vB_SepS_SEP9 - A unique member of the Siphoviridae family.</title>
        <authorList>
            <person name="Melo L.D."/>
            <person name="Sillankorva S."/>
            <person name="Ackermann H.W."/>
            <person name="Kropinski A.M."/>
            <person name="Azeredo J."/>
            <person name="Cerca N."/>
        </authorList>
    </citation>
    <scope>NUCLEOTIDE SEQUENCE [LARGE SCALE GENOMIC DNA]</scope>
</reference>
<gene>
    <name evidence="2" type="ORF">SEP9_099</name>
</gene>
<organism evidence="2 3">
    <name type="scientific">Staphylococcus phage vB_SepS_SEP9</name>
    <dbReference type="NCBI Taxonomy" id="1434319"/>
    <lineage>
        <taxon>Viruses</taxon>
        <taxon>Duplodnaviria</taxon>
        <taxon>Heunggongvirae</taxon>
        <taxon>Uroviricota</taxon>
        <taxon>Caudoviricetes</taxon>
        <taxon>Sextaecvirus</taxon>
        <taxon>Sextaecvirus SEP9</taxon>
    </lineage>
</organism>
<keyword evidence="3" id="KW-1185">Reference proteome</keyword>
<accession>W5RVD0</accession>
<dbReference type="KEGG" id="vg:18504337"/>
<evidence type="ECO:0000313" key="2">
    <source>
        <dbReference type="EMBL" id="AHG24020.1"/>
    </source>
</evidence>
<dbReference type="Proteomes" id="UP000019366">
    <property type="component" value="Segment"/>
</dbReference>
<keyword evidence="2" id="KW-0540">Nuclease</keyword>
<evidence type="ECO:0000259" key="1">
    <source>
        <dbReference type="SMART" id="SM00507"/>
    </source>
</evidence>
<protein>
    <submittedName>
        <fullName evidence="2">HNH endonuclease</fullName>
    </submittedName>
</protein>
<proteinExistence type="predicted"/>
<feature type="domain" description="HNH nuclease" evidence="1">
    <location>
        <begin position="48"/>
        <end position="98"/>
    </location>
</feature>
<dbReference type="GO" id="GO:0016788">
    <property type="term" value="F:hydrolase activity, acting on ester bonds"/>
    <property type="evidence" value="ECO:0007669"/>
    <property type="project" value="InterPro"/>
</dbReference>
<keyword evidence="2" id="KW-0378">Hydrolase</keyword>